<evidence type="ECO:0000313" key="6">
    <source>
        <dbReference type="EMBL" id="ROU03173.1"/>
    </source>
</evidence>
<dbReference type="CDD" id="cd07400">
    <property type="entry name" value="MPP_1"/>
    <property type="match status" value="1"/>
</dbReference>
<reference evidence="6 7" key="1">
    <citation type="submission" date="2018-10" db="EMBL/GenBank/DDBJ databases">
        <title>Histidinibacterium lentulum gen. nov., sp. nov., a marine bacterium from the culture broth of Picochlorum sp. 122.</title>
        <authorList>
            <person name="Wang G."/>
        </authorList>
    </citation>
    <scope>NUCLEOTIDE SEQUENCE [LARGE SCALE GENOMIC DNA]</scope>
    <source>
        <strain evidence="6 7">B17</strain>
    </source>
</reference>
<dbReference type="Pfam" id="PF00149">
    <property type="entry name" value="Metallophos"/>
    <property type="match status" value="1"/>
</dbReference>
<dbReference type="PANTHER" id="PTHR42988:SF2">
    <property type="entry name" value="CYCLIC NUCLEOTIDE PHOSPHODIESTERASE CBUA0032-RELATED"/>
    <property type="match status" value="1"/>
</dbReference>
<dbReference type="RefSeq" id="WP_123641721.1">
    <property type="nucleotide sequence ID" value="NZ_ML119083.1"/>
</dbReference>
<evidence type="ECO:0000259" key="5">
    <source>
        <dbReference type="Pfam" id="PF00149"/>
    </source>
</evidence>
<evidence type="ECO:0000256" key="1">
    <source>
        <dbReference type="ARBA" id="ARBA00022723"/>
    </source>
</evidence>
<dbReference type="Proteomes" id="UP000268016">
    <property type="component" value="Unassembled WGS sequence"/>
</dbReference>
<dbReference type="PANTHER" id="PTHR42988">
    <property type="entry name" value="PHOSPHOHYDROLASE"/>
    <property type="match status" value="1"/>
</dbReference>
<evidence type="ECO:0000256" key="4">
    <source>
        <dbReference type="ARBA" id="ARBA00025742"/>
    </source>
</evidence>
<dbReference type="SUPFAM" id="SSF56300">
    <property type="entry name" value="Metallo-dependent phosphatases"/>
    <property type="match status" value="1"/>
</dbReference>
<keyword evidence="1" id="KW-0479">Metal-binding</keyword>
<evidence type="ECO:0000256" key="2">
    <source>
        <dbReference type="ARBA" id="ARBA00022801"/>
    </source>
</evidence>
<gene>
    <name evidence="6" type="ORF">EAT49_07750</name>
</gene>
<keyword evidence="3" id="KW-0408">Iron</keyword>
<protein>
    <submittedName>
        <fullName evidence="6">Metallophosphoesterase</fullName>
    </submittedName>
</protein>
<dbReference type="Gene3D" id="3.60.21.10">
    <property type="match status" value="1"/>
</dbReference>
<feature type="domain" description="Calcineurin-like phosphoesterase" evidence="5">
    <location>
        <begin position="3"/>
        <end position="188"/>
    </location>
</feature>
<comment type="caution">
    <text evidence="6">The sequence shown here is derived from an EMBL/GenBank/DDBJ whole genome shotgun (WGS) entry which is preliminary data.</text>
</comment>
<dbReference type="GO" id="GO:0046872">
    <property type="term" value="F:metal ion binding"/>
    <property type="evidence" value="ECO:0007669"/>
    <property type="project" value="UniProtKB-KW"/>
</dbReference>
<dbReference type="AlphaFoldDB" id="A0A3N2R717"/>
<evidence type="ECO:0000313" key="7">
    <source>
        <dbReference type="Proteomes" id="UP000268016"/>
    </source>
</evidence>
<organism evidence="6 7">
    <name type="scientific">Histidinibacterium lentulum</name>
    <dbReference type="NCBI Taxonomy" id="2480588"/>
    <lineage>
        <taxon>Bacteria</taxon>
        <taxon>Pseudomonadati</taxon>
        <taxon>Pseudomonadota</taxon>
        <taxon>Alphaproteobacteria</taxon>
        <taxon>Rhodobacterales</taxon>
        <taxon>Paracoccaceae</taxon>
        <taxon>Histidinibacterium</taxon>
    </lineage>
</organism>
<proteinExistence type="inferred from homology"/>
<dbReference type="InterPro" id="IPR004843">
    <property type="entry name" value="Calcineurin-like_PHP"/>
</dbReference>
<dbReference type="InterPro" id="IPR029052">
    <property type="entry name" value="Metallo-depent_PP-like"/>
</dbReference>
<keyword evidence="7" id="KW-1185">Reference proteome</keyword>
<evidence type="ECO:0000256" key="3">
    <source>
        <dbReference type="ARBA" id="ARBA00023004"/>
    </source>
</evidence>
<dbReference type="OrthoDB" id="651281at2"/>
<sequence length="262" mass="29308">MSRILHLSDLHFGRDDPELAEPLLETVHSLAPELVVISGDFTQRARVAQFARARAFVDRIPRPVLAVPGNHDTPLDNVPVRALNPWGRYRTAFGEDLEPTWSDQAVAVAGLNTVNRFSWQRGRLSQRRVARACRALENAGERVRIAVMHHPLQHGPEVKKRLMRGAREALRAFDACGVDIILSGHLHRTVVGPVQAAPGLLFVQAGTGLSLRQRGEPNTFNVLDVSRKRVEISTWAATDHHFRPVEGMSFRRDEKGWVKEGD</sequence>
<comment type="similarity">
    <text evidence="4">Belongs to the cyclic nucleotide phosphodiesterase class-III family.</text>
</comment>
<name>A0A3N2R717_9RHOB</name>
<accession>A0A3N2R717</accession>
<keyword evidence="2" id="KW-0378">Hydrolase</keyword>
<dbReference type="EMBL" id="RDRB01000003">
    <property type="protein sequence ID" value="ROU03173.1"/>
    <property type="molecule type" value="Genomic_DNA"/>
</dbReference>
<dbReference type="GO" id="GO:0016787">
    <property type="term" value="F:hydrolase activity"/>
    <property type="evidence" value="ECO:0007669"/>
    <property type="project" value="UniProtKB-KW"/>
</dbReference>
<dbReference type="InterPro" id="IPR050884">
    <property type="entry name" value="CNP_phosphodiesterase-III"/>
</dbReference>